<dbReference type="Proteomes" id="UP001201163">
    <property type="component" value="Unassembled WGS sequence"/>
</dbReference>
<dbReference type="InterPro" id="IPR045338">
    <property type="entry name" value="DUF6535"/>
</dbReference>
<sequence>MNSENNKSYDPDGAEKQVDPNPLGKGSPFSPFTVSPDSRPVDFAVSSSEEDPKMSNAGIWSMYNGQAEKHDKQLAERWIGQTRCTLNFAGLFSIVVSAFMVGTDLHKRDSTELLLAQIYLQISGQINNATPVLDIGPLRPNSLAIAVQTLWSLSLILSLACALGAILVQEWCQEYLRYSQCHPQPSTRARIRAYLFNGARNYHMEQLITALPLFLHLAILLFCAGLVTYFFTLHKVVAYTALAAYSITGALYLFFTILPLIDTSSPFKTSISTFLWRSLEMIRLAILYTLRWMMSLISSESPFFRFRLPKIIKVRRERYREGFIRALELDLESVDPNADAHALRWAVSSLGNDDDALESFIAEIPAFLASESHSYPHFTIGHLLEDRDVRLGWSTGRLLQTCVSPSDNTSTSALAPHVRNRRANACLRAVWAITEKFAGTNSLYWDTLFGAHTADALAALSNDDANPTIALIARCTAALATRSCLRELAHVAEWTRTKGPYWAHRARQLAGFVRRLGALATAGHARGRRTRRGAAHSLGVSGYGVARRGGRGGPQRLVHGEHDRQASCGRRARE</sequence>
<feature type="compositionally biased region" description="Basic and acidic residues" evidence="1">
    <location>
        <begin position="7"/>
        <end position="18"/>
    </location>
</feature>
<keyword evidence="2" id="KW-1133">Transmembrane helix</keyword>
<feature type="region of interest" description="Disordered" evidence="1">
    <location>
        <begin position="544"/>
        <end position="574"/>
    </location>
</feature>
<feature type="transmembrane region" description="Helical" evidence="2">
    <location>
        <begin position="84"/>
        <end position="102"/>
    </location>
</feature>
<dbReference type="Pfam" id="PF20153">
    <property type="entry name" value="DUF6535"/>
    <property type="match status" value="1"/>
</dbReference>
<dbReference type="AlphaFoldDB" id="A0AAD4L6A1"/>
<evidence type="ECO:0000256" key="1">
    <source>
        <dbReference type="SAM" id="MobiDB-lite"/>
    </source>
</evidence>
<reference evidence="4" key="1">
    <citation type="submission" date="2022-01" db="EMBL/GenBank/DDBJ databases">
        <title>Comparative genomics reveals a dynamic genome evolution in the ectomycorrhizal milk-cap (Lactarius) mushrooms.</title>
        <authorList>
            <consortium name="DOE Joint Genome Institute"/>
            <person name="Lebreton A."/>
            <person name="Tang N."/>
            <person name="Kuo A."/>
            <person name="LaButti K."/>
            <person name="Drula E."/>
            <person name="Barry K."/>
            <person name="Clum A."/>
            <person name="Lipzen A."/>
            <person name="Mousain D."/>
            <person name="Ng V."/>
            <person name="Wang R."/>
            <person name="Wang X."/>
            <person name="Dai Y."/>
            <person name="Henrissat B."/>
            <person name="Grigoriev I.V."/>
            <person name="Guerin-Laguette A."/>
            <person name="Yu F."/>
            <person name="Martin F.M."/>
        </authorList>
    </citation>
    <scope>NUCLEOTIDE SEQUENCE</scope>
    <source>
        <strain evidence="4">QP</strain>
    </source>
</reference>
<evidence type="ECO:0000259" key="3">
    <source>
        <dbReference type="Pfam" id="PF20153"/>
    </source>
</evidence>
<proteinExistence type="predicted"/>
<evidence type="ECO:0000313" key="4">
    <source>
        <dbReference type="EMBL" id="KAH8982087.1"/>
    </source>
</evidence>
<evidence type="ECO:0000313" key="5">
    <source>
        <dbReference type="Proteomes" id="UP001201163"/>
    </source>
</evidence>
<feature type="region of interest" description="Disordered" evidence="1">
    <location>
        <begin position="1"/>
        <end position="53"/>
    </location>
</feature>
<keyword evidence="2" id="KW-0812">Transmembrane</keyword>
<protein>
    <recommendedName>
        <fullName evidence="3">DUF6535 domain-containing protein</fullName>
    </recommendedName>
</protein>
<feature type="domain" description="DUF6535" evidence="3">
    <location>
        <begin position="60"/>
        <end position="231"/>
    </location>
</feature>
<organism evidence="4 5">
    <name type="scientific">Lactarius akahatsu</name>
    <dbReference type="NCBI Taxonomy" id="416441"/>
    <lineage>
        <taxon>Eukaryota</taxon>
        <taxon>Fungi</taxon>
        <taxon>Dikarya</taxon>
        <taxon>Basidiomycota</taxon>
        <taxon>Agaricomycotina</taxon>
        <taxon>Agaricomycetes</taxon>
        <taxon>Russulales</taxon>
        <taxon>Russulaceae</taxon>
        <taxon>Lactarius</taxon>
    </lineage>
</organism>
<gene>
    <name evidence="4" type="ORF">EDB92DRAFT_136776</name>
</gene>
<keyword evidence="5" id="KW-1185">Reference proteome</keyword>
<name>A0AAD4L6A1_9AGAM</name>
<evidence type="ECO:0000256" key="2">
    <source>
        <dbReference type="SAM" id="Phobius"/>
    </source>
</evidence>
<feature type="transmembrane region" description="Helical" evidence="2">
    <location>
        <begin position="210"/>
        <end position="231"/>
    </location>
</feature>
<keyword evidence="2" id="KW-0472">Membrane</keyword>
<comment type="caution">
    <text evidence="4">The sequence shown here is derived from an EMBL/GenBank/DDBJ whole genome shotgun (WGS) entry which is preliminary data.</text>
</comment>
<dbReference type="EMBL" id="JAKELL010000105">
    <property type="protein sequence ID" value="KAH8982087.1"/>
    <property type="molecule type" value="Genomic_DNA"/>
</dbReference>
<feature type="transmembrane region" description="Helical" evidence="2">
    <location>
        <begin position="143"/>
        <end position="168"/>
    </location>
</feature>
<accession>A0AAD4L6A1</accession>
<feature type="transmembrane region" description="Helical" evidence="2">
    <location>
        <begin position="281"/>
        <end position="299"/>
    </location>
</feature>
<feature type="transmembrane region" description="Helical" evidence="2">
    <location>
        <begin position="237"/>
        <end position="261"/>
    </location>
</feature>